<organism evidence="2 3">
    <name type="scientific">Micromonospora inositola</name>
    <dbReference type="NCBI Taxonomy" id="47865"/>
    <lineage>
        <taxon>Bacteria</taxon>
        <taxon>Bacillati</taxon>
        <taxon>Actinomycetota</taxon>
        <taxon>Actinomycetes</taxon>
        <taxon>Micromonosporales</taxon>
        <taxon>Micromonosporaceae</taxon>
        <taxon>Micromonospora</taxon>
    </lineage>
</organism>
<dbReference type="RefSeq" id="WP_089010929.1">
    <property type="nucleotide sequence ID" value="NZ_LT607754.1"/>
</dbReference>
<sequence length="157" mass="16211">MTALTAAEPTIDRTAVRRRVLPAAIGSAVLAIALIAVGVWGAGAADPDAWLEFLTMSALVVVAELAVFGWLVPRALRRRATGPTALALALPALLLTPFVFWTGLPAVLGTGGLVLGLAGARDARRRGLAVAATVISILALIGYVAVYVSDWLVNNGF</sequence>
<feature type="transmembrane region" description="Helical" evidence="1">
    <location>
        <begin position="49"/>
        <end position="72"/>
    </location>
</feature>
<reference evidence="3" key="1">
    <citation type="submission" date="2016-06" db="EMBL/GenBank/DDBJ databases">
        <authorList>
            <person name="Varghese N."/>
            <person name="Submissions Spin"/>
        </authorList>
    </citation>
    <scope>NUCLEOTIDE SEQUENCE [LARGE SCALE GENOMIC DNA]</scope>
    <source>
        <strain evidence="3">DSM 43819</strain>
    </source>
</reference>
<feature type="transmembrane region" description="Helical" evidence="1">
    <location>
        <begin position="20"/>
        <end position="43"/>
    </location>
</feature>
<dbReference type="AlphaFoldDB" id="A0A1C5H117"/>
<evidence type="ECO:0008006" key="4">
    <source>
        <dbReference type="Google" id="ProtNLM"/>
    </source>
</evidence>
<accession>A0A1C5H117</accession>
<protein>
    <recommendedName>
        <fullName evidence="4">Tripartite tricarboxylate transporter TctB family protein</fullName>
    </recommendedName>
</protein>
<name>A0A1C5H117_9ACTN</name>
<evidence type="ECO:0000313" key="2">
    <source>
        <dbReference type="EMBL" id="SCG39704.1"/>
    </source>
</evidence>
<evidence type="ECO:0000313" key="3">
    <source>
        <dbReference type="Proteomes" id="UP000198221"/>
    </source>
</evidence>
<dbReference type="EMBL" id="LT607754">
    <property type="protein sequence ID" value="SCG39704.1"/>
    <property type="molecule type" value="Genomic_DNA"/>
</dbReference>
<proteinExistence type="predicted"/>
<keyword evidence="1" id="KW-0812">Transmembrane</keyword>
<evidence type="ECO:0000256" key="1">
    <source>
        <dbReference type="SAM" id="Phobius"/>
    </source>
</evidence>
<keyword evidence="3" id="KW-1185">Reference proteome</keyword>
<feature type="transmembrane region" description="Helical" evidence="1">
    <location>
        <begin position="128"/>
        <end position="148"/>
    </location>
</feature>
<keyword evidence="1" id="KW-0472">Membrane</keyword>
<feature type="transmembrane region" description="Helical" evidence="1">
    <location>
        <begin position="84"/>
        <end position="108"/>
    </location>
</feature>
<gene>
    <name evidence="2" type="ORF">GA0070613_0675</name>
</gene>
<keyword evidence="1" id="KW-1133">Transmembrane helix</keyword>
<dbReference type="Proteomes" id="UP000198221">
    <property type="component" value="Chromosome I"/>
</dbReference>